<dbReference type="PRINTS" id="PR00301">
    <property type="entry name" value="HEATSHOCK70"/>
</dbReference>
<dbReference type="Pfam" id="PF00012">
    <property type="entry name" value="HSP70"/>
    <property type="match status" value="1"/>
</dbReference>
<dbReference type="GO" id="GO:0140662">
    <property type="term" value="F:ATP-dependent protein folding chaperone"/>
    <property type="evidence" value="ECO:0007669"/>
    <property type="project" value="InterPro"/>
</dbReference>
<dbReference type="InterPro" id="IPR043129">
    <property type="entry name" value="ATPase_NBD"/>
</dbReference>
<keyword evidence="5" id="KW-0732">Signal</keyword>
<evidence type="ECO:0000256" key="5">
    <source>
        <dbReference type="SAM" id="SignalP"/>
    </source>
</evidence>
<evidence type="ECO:0000313" key="7">
    <source>
        <dbReference type="Proteomes" id="UP001309876"/>
    </source>
</evidence>
<evidence type="ECO:0000256" key="1">
    <source>
        <dbReference type="ARBA" id="ARBA00022741"/>
    </source>
</evidence>
<dbReference type="Proteomes" id="UP001309876">
    <property type="component" value="Unassembled WGS sequence"/>
</dbReference>
<dbReference type="CDD" id="cd10230">
    <property type="entry name" value="ASKHA_NBD_HSP70_HYOU1"/>
    <property type="match status" value="1"/>
</dbReference>
<feature type="compositionally biased region" description="Low complexity" evidence="4">
    <location>
        <begin position="952"/>
        <end position="961"/>
    </location>
</feature>
<dbReference type="AlphaFoldDB" id="A0AAN7SU16"/>
<feature type="chain" id="PRO_5042916090" evidence="5">
    <location>
        <begin position="30"/>
        <end position="982"/>
    </location>
</feature>
<dbReference type="Gene3D" id="3.30.420.40">
    <property type="match status" value="2"/>
</dbReference>
<keyword evidence="2" id="KW-0067">ATP-binding</keyword>
<accession>A0AAN7SU16</accession>
<feature type="signal peptide" evidence="5">
    <location>
        <begin position="1"/>
        <end position="29"/>
    </location>
</feature>
<dbReference type="PANTHER" id="PTHR45639:SF3">
    <property type="entry name" value="HYPOXIA UP-REGULATED PROTEIN 1"/>
    <property type="match status" value="1"/>
</dbReference>
<feature type="compositionally biased region" description="Polar residues" evidence="4">
    <location>
        <begin position="848"/>
        <end position="860"/>
    </location>
</feature>
<dbReference type="EMBL" id="JAVRRJ010000009">
    <property type="protein sequence ID" value="KAK5081556.1"/>
    <property type="molecule type" value="Genomic_DNA"/>
</dbReference>
<dbReference type="FunFam" id="1.20.1270.10:FF:000002">
    <property type="entry name" value="Heat shock 70 kDa protein 4"/>
    <property type="match status" value="1"/>
</dbReference>
<feature type="compositionally biased region" description="Polar residues" evidence="4">
    <location>
        <begin position="629"/>
        <end position="656"/>
    </location>
</feature>
<proteinExistence type="predicted"/>
<protein>
    <submittedName>
        <fullName evidence="6">Lumenal Hsp70 protein</fullName>
    </submittedName>
</protein>
<dbReference type="FunFam" id="3.90.640.10:FF:000039">
    <property type="entry name" value="Hsp70 family chaperone Lhs1/Orp150"/>
    <property type="match status" value="1"/>
</dbReference>
<comment type="caution">
    <text evidence="6">The sequence shown here is derived from an EMBL/GenBank/DDBJ whole genome shotgun (WGS) entry which is preliminary data.</text>
</comment>
<organism evidence="6 7">
    <name type="scientific">Lithohypha guttulata</name>
    <dbReference type="NCBI Taxonomy" id="1690604"/>
    <lineage>
        <taxon>Eukaryota</taxon>
        <taxon>Fungi</taxon>
        <taxon>Dikarya</taxon>
        <taxon>Ascomycota</taxon>
        <taxon>Pezizomycotina</taxon>
        <taxon>Eurotiomycetes</taxon>
        <taxon>Chaetothyriomycetidae</taxon>
        <taxon>Chaetothyriales</taxon>
        <taxon>Trichomeriaceae</taxon>
        <taxon>Lithohypha</taxon>
    </lineage>
</organism>
<dbReference type="GO" id="GO:0030968">
    <property type="term" value="P:endoplasmic reticulum unfolded protein response"/>
    <property type="evidence" value="ECO:0007669"/>
    <property type="project" value="TreeGrafter"/>
</dbReference>
<reference evidence="6 7" key="1">
    <citation type="submission" date="2023-08" db="EMBL/GenBank/DDBJ databases">
        <title>Black Yeasts Isolated from many extreme environments.</title>
        <authorList>
            <person name="Coleine C."/>
            <person name="Stajich J.E."/>
            <person name="Selbmann L."/>
        </authorList>
    </citation>
    <scope>NUCLEOTIDE SEQUENCE [LARGE SCALE GENOMIC DNA]</scope>
    <source>
        <strain evidence="6 7">CCFEE 5910</strain>
    </source>
</reference>
<dbReference type="SUPFAM" id="SSF53067">
    <property type="entry name" value="Actin-like ATPase domain"/>
    <property type="match status" value="2"/>
</dbReference>
<dbReference type="GO" id="GO:0034663">
    <property type="term" value="C:endoplasmic reticulum chaperone complex"/>
    <property type="evidence" value="ECO:0007669"/>
    <property type="project" value="TreeGrafter"/>
</dbReference>
<gene>
    <name evidence="6" type="primary">LHS1</name>
    <name evidence="6" type="ORF">LTR05_007687</name>
</gene>
<keyword evidence="3" id="KW-0143">Chaperone</keyword>
<dbReference type="Gene3D" id="1.20.1270.10">
    <property type="match status" value="1"/>
</dbReference>
<feature type="compositionally biased region" description="Basic residues" evidence="4">
    <location>
        <begin position="937"/>
        <end position="951"/>
    </location>
</feature>
<feature type="region of interest" description="Disordered" evidence="4">
    <location>
        <begin position="617"/>
        <end position="656"/>
    </location>
</feature>
<dbReference type="Gene3D" id="3.30.30.30">
    <property type="match status" value="1"/>
</dbReference>
<keyword evidence="1" id="KW-0547">Nucleotide-binding</keyword>
<dbReference type="Gene3D" id="3.90.640.10">
    <property type="entry name" value="Actin, Chain A, domain 4"/>
    <property type="match status" value="1"/>
</dbReference>
<feature type="compositionally biased region" description="Low complexity" evidence="4">
    <location>
        <begin position="968"/>
        <end position="982"/>
    </location>
</feature>
<name>A0AAN7SU16_9EURO</name>
<feature type="region of interest" description="Disordered" evidence="4">
    <location>
        <begin position="831"/>
        <end position="864"/>
    </location>
</feature>
<evidence type="ECO:0000256" key="2">
    <source>
        <dbReference type="ARBA" id="ARBA00022840"/>
    </source>
</evidence>
<dbReference type="SUPFAM" id="SSF100934">
    <property type="entry name" value="Heat shock protein 70kD (HSP70), C-terminal subdomain"/>
    <property type="match status" value="1"/>
</dbReference>
<dbReference type="InterPro" id="IPR013126">
    <property type="entry name" value="Hsp_70_fam"/>
</dbReference>
<dbReference type="GO" id="GO:0005524">
    <property type="term" value="F:ATP binding"/>
    <property type="evidence" value="ECO:0007669"/>
    <property type="project" value="UniProtKB-KW"/>
</dbReference>
<sequence>MPVPGRRKGSFLPLLPLLVISILSVGANAAAAALGIDFGTEYIKAAIAKPGSPIEIVLTKDSKRKEAAVLGFKPSRAQANDKDAYPERLYGGDALAVAARYPADTYPNLKTLLGLAVEDESVAGFSSRYPSLQTQPISREDGRSTFGFISSNLRRSEPFMVEELVAMQLQNIKANAEAAVGKSNFVADAVITYPAFYTAEEKKALELAADLAGLRLLGLISDGQAVGLNYATTRTLDSKKKDIEPEYHVVYDMGAGSTTATVFKLYGKTVKGPGRKNQTVPEVQVLGVGYDRQLGGEALNDLIVQDMIGKFVETSKAKALSISASQLEKDGKTLARLRRDAEKVRQVLSANQQASASFEGLYHEDVNFKYTLTRANFERLAESFILRIAAPLSSALQMADITLANVESIILHGGLTRTPFVQAEVEKAATSASKVKTNINADEAAAFGAAFKAASLSASFRVKDIRTTDISGSSYTMKWKADGKDRQQKLFLETSQVGPEKSVTVKSTDDLVIEFSQTSPYQDATRAILNVETTNMTKSANELKSAYGCANQNITTTFTIRLSPFDGLPEIVSGSVSCEAQKLKEGTVMDNVKGMFGFGSKKEGQEPLKNDQEILEDSTSETPLPVDDPTSSGTLVSEATAKASESQTKSAKTAPTPSTITIPLALKPAILGAGAPPRKALPVIKQRLVAFDNSDRNAALRSEALNVLEAFTYRARDYLEDDSFAKFSTETSRKTLAEQLSKVSDWLYGEGSDAKLQDFKDKLKELKSLVDPVLKRREEGSTREQAIETLRNSLNNASGILDMIKSSMQKAAEDAVSSVSSVATAVSESASSIVAPSAGADDLEDEPYSSTSQGATSESDYATPKPYEYTQEDLSSIEKVYDTASSWLEQKLAAQEKLSPYEDPAVLVAEVEAKAKQVGAAVSDVIMKQIKVQQAPKPKKSKTTKKSKKSKASSTGTTSETVANEPGTTSTASATTSVKDEL</sequence>
<dbReference type="PANTHER" id="PTHR45639">
    <property type="entry name" value="HSC70CB, ISOFORM G-RELATED"/>
    <property type="match status" value="1"/>
</dbReference>
<evidence type="ECO:0000256" key="4">
    <source>
        <dbReference type="SAM" id="MobiDB-lite"/>
    </source>
</evidence>
<dbReference type="InterPro" id="IPR029048">
    <property type="entry name" value="HSP70_C_sf"/>
</dbReference>
<evidence type="ECO:0000313" key="6">
    <source>
        <dbReference type="EMBL" id="KAK5081556.1"/>
    </source>
</evidence>
<evidence type="ECO:0000256" key="3">
    <source>
        <dbReference type="ARBA" id="ARBA00023186"/>
    </source>
</evidence>
<feature type="region of interest" description="Disordered" evidence="4">
    <location>
        <begin position="931"/>
        <end position="982"/>
    </location>
</feature>
<keyword evidence="7" id="KW-1185">Reference proteome</keyword>